<feature type="compositionally biased region" description="Polar residues" evidence="2">
    <location>
        <begin position="250"/>
        <end position="285"/>
    </location>
</feature>
<proteinExistence type="predicted"/>
<feature type="coiled-coil region" evidence="1">
    <location>
        <begin position="191"/>
        <end position="225"/>
    </location>
</feature>
<protein>
    <submittedName>
        <fullName evidence="3">Uncharacterized protein</fullName>
    </submittedName>
</protein>
<dbReference type="Proteomes" id="UP000321595">
    <property type="component" value="Chromosome"/>
</dbReference>
<feature type="region of interest" description="Disordered" evidence="2">
    <location>
        <begin position="237"/>
        <end position="332"/>
    </location>
</feature>
<keyword evidence="1" id="KW-0175">Coiled coil</keyword>
<evidence type="ECO:0000313" key="4">
    <source>
        <dbReference type="Proteomes" id="UP000321595"/>
    </source>
</evidence>
<evidence type="ECO:0000256" key="2">
    <source>
        <dbReference type="SAM" id="MobiDB-lite"/>
    </source>
</evidence>
<evidence type="ECO:0000256" key="1">
    <source>
        <dbReference type="SAM" id="Coils"/>
    </source>
</evidence>
<gene>
    <name evidence="3" type="ORF">FRD01_06255</name>
</gene>
<dbReference type="KEGG" id="bbae:FRD01_06255"/>
<keyword evidence="4" id="KW-1185">Reference proteome</keyword>
<dbReference type="AlphaFoldDB" id="A0A5B8XPH9"/>
<accession>A0A5B8XPH9</accession>
<dbReference type="EMBL" id="CP042467">
    <property type="protein sequence ID" value="QED26848.1"/>
    <property type="molecule type" value="Genomic_DNA"/>
</dbReference>
<evidence type="ECO:0000313" key="3">
    <source>
        <dbReference type="EMBL" id="QED26848.1"/>
    </source>
</evidence>
<sequence>MFLAAQHTLLNLVLMLTLNVSGIQPVFQTEPVEVVQQRYKDGLDERLDVVNSMKKLEAEHRRIVARIVALKQQGAGLTVRLALDEMLRDAQRISDQLAAKQDQVRVIDNRLGAHRTQLISAIENSIQNLEIQLRSAPAQERGAIVRELNKLRTQRASYMVSLPEVPSLEDLRAALTLATKADSPDELHAVADELQDSEDQLRRRLAAIEARIDDLKKSKRLVRRAQGFTREERFFEETDRERTIARYERTTTSGQSSDSPEAPQSGSESPNQAGSPEPTESQNNDPGAFDDVANESLSPSFGSEADPDRGSTPPLSDASDFPSAAPDNGNDVFESTESILIQTAEDPSRAVDLNGQAANSTLDGQIRNLESEKERLEKQAEMLKSRANDLRRRASDL</sequence>
<name>A0A5B8XPH9_9DELT</name>
<feature type="compositionally biased region" description="Basic and acidic residues" evidence="2">
    <location>
        <begin position="237"/>
        <end position="249"/>
    </location>
</feature>
<feature type="coiled-coil region" evidence="1">
    <location>
        <begin position="359"/>
        <end position="393"/>
    </location>
</feature>
<dbReference type="RefSeq" id="WP_146958533.1">
    <property type="nucleotide sequence ID" value="NZ_CP042467.1"/>
</dbReference>
<feature type="coiled-coil region" evidence="1">
    <location>
        <begin position="53"/>
        <end position="103"/>
    </location>
</feature>
<reference evidence="3 4" key="1">
    <citation type="submission" date="2019-08" db="EMBL/GenBank/DDBJ databases">
        <authorList>
            <person name="Liang Q."/>
        </authorList>
    </citation>
    <scope>NUCLEOTIDE SEQUENCE [LARGE SCALE GENOMIC DNA]</scope>
    <source>
        <strain evidence="3 4">V1718</strain>
    </source>
</reference>
<organism evidence="3 4">
    <name type="scientific">Microvenator marinus</name>
    <dbReference type="NCBI Taxonomy" id="2600177"/>
    <lineage>
        <taxon>Bacteria</taxon>
        <taxon>Deltaproteobacteria</taxon>
        <taxon>Bradymonadales</taxon>
        <taxon>Microvenatoraceae</taxon>
        <taxon>Microvenator</taxon>
    </lineage>
</organism>